<keyword evidence="4" id="KW-0112">Calmodulin-binding</keyword>
<organism evidence="8 9">
    <name type="scientific">Spinacia oleracea</name>
    <name type="common">Spinach</name>
    <dbReference type="NCBI Taxonomy" id="3562"/>
    <lineage>
        <taxon>Eukaryota</taxon>
        <taxon>Viridiplantae</taxon>
        <taxon>Streptophyta</taxon>
        <taxon>Embryophyta</taxon>
        <taxon>Tracheophyta</taxon>
        <taxon>Spermatophyta</taxon>
        <taxon>Magnoliopsida</taxon>
        <taxon>eudicotyledons</taxon>
        <taxon>Gunneridae</taxon>
        <taxon>Pentapetalae</taxon>
        <taxon>Caryophyllales</taxon>
        <taxon>Chenopodiaceae</taxon>
        <taxon>Chenopodioideae</taxon>
        <taxon>Anserineae</taxon>
        <taxon>Spinacia</taxon>
    </lineage>
</organism>
<dbReference type="GO" id="GO:0005737">
    <property type="term" value="C:cytoplasm"/>
    <property type="evidence" value="ECO:0007669"/>
    <property type="project" value="UniProtKB-SubCell"/>
</dbReference>
<dbReference type="AlphaFoldDB" id="A0A9R0HVR1"/>
<comment type="subcellular location">
    <subcellularLocation>
        <location evidence="1">Cytoplasm</location>
    </subcellularLocation>
</comment>
<dbReference type="OrthoDB" id="654277at2759"/>
<evidence type="ECO:0000256" key="6">
    <source>
        <dbReference type="ARBA" id="ARBA00024378"/>
    </source>
</evidence>
<dbReference type="Pfam" id="PF00612">
    <property type="entry name" value="IQ"/>
    <property type="match status" value="1"/>
</dbReference>
<dbReference type="GO" id="GO:0005516">
    <property type="term" value="F:calmodulin binding"/>
    <property type="evidence" value="ECO:0007669"/>
    <property type="project" value="UniProtKB-KW"/>
</dbReference>
<dbReference type="InterPro" id="IPR000048">
    <property type="entry name" value="IQ_motif_EF-hand-BS"/>
</dbReference>
<feature type="compositionally biased region" description="Polar residues" evidence="7">
    <location>
        <begin position="284"/>
        <end position="293"/>
    </location>
</feature>
<evidence type="ECO:0000256" key="1">
    <source>
        <dbReference type="ARBA" id="ARBA00004496"/>
    </source>
</evidence>
<feature type="region of interest" description="Disordered" evidence="7">
    <location>
        <begin position="281"/>
        <end position="421"/>
    </location>
</feature>
<dbReference type="PANTHER" id="PTHR32295:SF123">
    <property type="entry name" value="PROTEIN IQ-DOMAIN 5"/>
    <property type="match status" value="1"/>
</dbReference>
<keyword evidence="3" id="KW-0677">Repeat</keyword>
<accession>A0A9R0HVR1</accession>
<comment type="subunit">
    <text evidence="6">Binds to multiple calmodulin (CaM) in the presence of Ca(2+) and CaM-like proteins.</text>
</comment>
<comment type="similarity">
    <text evidence="5">Belongs to the IQD family.</text>
</comment>
<name>A0A9R0HVR1_SPIOL</name>
<protein>
    <submittedName>
        <fullName evidence="9">Protein IQ-DOMAIN 5</fullName>
    </submittedName>
</protein>
<dbReference type="CDD" id="cd23767">
    <property type="entry name" value="IQCD"/>
    <property type="match status" value="1"/>
</dbReference>
<dbReference type="FunFam" id="1.20.5.190:FF:000062">
    <property type="entry name" value="IQ-domain 11"/>
    <property type="match status" value="1"/>
</dbReference>
<reference evidence="9" key="2">
    <citation type="submission" date="2025-08" db="UniProtKB">
        <authorList>
            <consortium name="RefSeq"/>
        </authorList>
    </citation>
    <scope>IDENTIFICATION</scope>
    <source>
        <tissue evidence="9">Leaf</tissue>
    </source>
</reference>
<dbReference type="Gene3D" id="1.20.5.190">
    <property type="match status" value="1"/>
</dbReference>
<keyword evidence="8" id="KW-1185">Reference proteome</keyword>
<feature type="region of interest" description="Disordered" evidence="7">
    <location>
        <begin position="18"/>
        <end position="42"/>
    </location>
</feature>
<evidence type="ECO:0000256" key="7">
    <source>
        <dbReference type="SAM" id="MobiDB-lite"/>
    </source>
</evidence>
<evidence type="ECO:0000256" key="2">
    <source>
        <dbReference type="ARBA" id="ARBA00022490"/>
    </source>
</evidence>
<proteinExistence type="inferred from homology"/>
<feature type="compositionally biased region" description="Basic and acidic residues" evidence="7">
    <location>
        <begin position="18"/>
        <end position="30"/>
    </location>
</feature>
<dbReference type="RefSeq" id="XP_021836749.1">
    <property type="nucleotide sequence ID" value="XM_021981057.2"/>
</dbReference>
<reference evidence="8" key="1">
    <citation type="journal article" date="2021" name="Nat. Commun.">
        <title>Genomic analyses provide insights into spinach domestication and the genetic basis of agronomic traits.</title>
        <authorList>
            <person name="Cai X."/>
            <person name="Sun X."/>
            <person name="Xu C."/>
            <person name="Sun H."/>
            <person name="Wang X."/>
            <person name="Ge C."/>
            <person name="Zhang Z."/>
            <person name="Wang Q."/>
            <person name="Fei Z."/>
            <person name="Jiao C."/>
            <person name="Wang Q."/>
        </authorList>
    </citation>
    <scope>NUCLEOTIDE SEQUENCE [LARGE SCALE GENOMIC DNA]</scope>
    <source>
        <strain evidence="8">cv. Varoflay</strain>
    </source>
</reference>
<feature type="compositionally biased region" description="Basic residues" evidence="7">
    <location>
        <begin position="32"/>
        <end position="42"/>
    </location>
</feature>
<keyword evidence="2" id="KW-0963">Cytoplasm</keyword>
<dbReference type="PROSITE" id="PS50096">
    <property type="entry name" value="IQ"/>
    <property type="match status" value="2"/>
</dbReference>
<dbReference type="Proteomes" id="UP000813463">
    <property type="component" value="Chromosome 5"/>
</dbReference>
<feature type="compositionally biased region" description="Polar residues" evidence="7">
    <location>
        <begin position="412"/>
        <end position="421"/>
    </location>
</feature>
<evidence type="ECO:0000313" key="9">
    <source>
        <dbReference type="RefSeq" id="XP_021836749.1"/>
    </source>
</evidence>
<gene>
    <name evidence="9" type="primary">LOC110776500</name>
</gene>
<dbReference type="KEGG" id="soe:110776500"/>
<dbReference type="GeneID" id="110776500"/>
<evidence type="ECO:0000256" key="5">
    <source>
        <dbReference type="ARBA" id="ARBA00024341"/>
    </source>
</evidence>
<dbReference type="PANTHER" id="PTHR32295">
    <property type="entry name" value="IQ-DOMAIN 5-RELATED"/>
    <property type="match status" value="1"/>
</dbReference>
<sequence length="421" mass="46698">MGVPGKWIKALVGLKKSEKSPSSENVENRARAVGKSRHRRNHSIQIDNNALQEEQCQNNDPSGNANVTLVSDTAASPSTSTQIPYEAEEQQRRREEWAATYIQTAFRGFLAKRALRALKGLVRLQALVRGHAVRKQAAITLRCMQALVRVQARVRARRVRLALEGETEQQKAHQQLLQEARVREIEEGWCDSVGSVEQIQSKLLKRQEAAAKRERAMAYALAHQWQAGSRQVAATCSGFEPDKNSWGWNWLERWMAVRPWENRFLDINLKDGVKILGSEDAEVTSETKTQPKSSGRKPLSAQKSNSDESSTNKSASTQDASNSVSVKLKSKQVPIEEANSRPAAGSRSRSNPKERVCLIGQDPKSLKRLSLPNNGNQGAQTAKTLAKTAIKRNPGTRKPIKDKPKSDGPPVNSVQQQAINV</sequence>
<evidence type="ECO:0000256" key="4">
    <source>
        <dbReference type="ARBA" id="ARBA00022860"/>
    </source>
</evidence>
<evidence type="ECO:0000313" key="8">
    <source>
        <dbReference type="Proteomes" id="UP000813463"/>
    </source>
</evidence>
<evidence type="ECO:0000256" key="3">
    <source>
        <dbReference type="ARBA" id="ARBA00022737"/>
    </source>
</evidence>
<feature type="compositionally biased region" description="Polar residues" evidence="7">
    <location>
        <begin position="301"/>
        <end position="325"/>
    </location>
</feature>
<feature type="compositionally biased region" description="Polar residues" evidence="7">
    <location>
        <begin position="371"/>
        <end position="383"/>
    </location>
</feature>